<keyword evidence="2" id="KW-1185">Reference proteome</keyword>
<dbReference type="Proteomes" id="UP000095472">
    <property type="component" value="Chromosome"/>
</dbReference>
<accession>A0ACD5GRW8</accession>
<protein>
    <submittedName>
        <fullName evidence="1">Uncharacterized protein</fullName>
    </submittedName>
</protein>
<evidence type="ECO:0000313" key="2">
    <source>
        <dbReference type="Proteomes" id="UP000095472"/>
    </source>
</evidence>
<sequence>MIIGFNTTLATGARSAADEAGVDVREYDVIYQLLDDIQGAMEGLLDPEMVEEPLGQVEVRYRLPGG</sequence>
<dbReference type="EMBL" id="CP182909">
    <property type="protein sequence ID" value="XPM63261.1"/>
    <property type="molecule type" value="Genomic_DNA"/>
</dbReference>
<organism evidence="1 2">
    <name type="scientific">Desertifilum tharense IPPAS B-1220</name>
    <dbReference type="NCBI Taxonomy" id="1781255"/>
    <lineage>
        <taxon>Bacteria</taxon>
        <taxon>Bacillati</taxon>
        <taxon>Cyanobacteriota</taxon>
        <taxon>Cyanophyceae</taxon>
        <taxon>Desertifilales</taxon>
        <taxon>Desertifilaceae</taxon>
        <taxon>Desertifilum</taxon>
    </lineage>
</organism>
<evidence type="ECO:0000313" key="1">
    <source>
        <dbReference type="EMBL" id="XPM63261.1"/>
    </source>
</evidence>
<proteinExistence type="predicted"/>
<name>A0ACD5GRW8_9CYAN</name>
<gene>
    <name evidence="1" type="ORF">BH720_028425</name>
</gene>
<reference evidence="1 2" key="1">
    <citation type="journal article" date="2016" name="Genome Announc.">
        <title>Draft Genome Sequence of the Thermotolerant Cyanobacterium Desertifilum sp. IPPAS B-1220.</title>
        <authorList>
            <person name="Mironov K.S."/>
            <person name="Sinetova M.A."/>
            <person name="Bolatkhan K."/>
            <person name="Zayadan B.K."/>
            <person name="Ustinova V.V."/>
            <person name="Kupriyanova E.V."/>
            <person name="Skrypnik A.N."/>
            <person name="Gogoleva N.E."/>
            <person name="Gogolev Y.V."/>
            <person name="Los D.A."/>
        </authorList>
    </citation>
    <scope>NUCLEOTIDE SEQUENCE [LARGE SCALE GENOMIC DNA]</scope>
    <source>
        <strain evidence="1 2">IPPAS B-1220</strain>
    </source>
</reference>